<sequence>MTLTALALALTCLAACGGGGTEDTGIASAGGAATPSASASAGATGDGLKFAACMRENGIDMPDPDPSSAGGGLQSVRGSADQTKLNAALQKCQQYRPTGGQGSALSDPANQKQLEELAKCFRSHGVDVPDPDPATGFRGLTTQLQTLQADPDWNTAMTACQSLMPTGATR</sequence>
<dbReference type="Proteomes" id="UP000623608">
    <property type="component" value="Unassembled WGS sequence"/>
</dbReference>
<name>A0A919NZN9_9ACTN</name>
<protein>
    <submittedName>
        <fullName evidence="2">Uncharacterized protein</fullName>
    </submittedName>
</protein>
<evidence type="ECO:0000256" key="1">
    <source>
        <dbReference type="SAM" id="MobiDB-lite"/>
    </source>
</evidence>
<proteinExistence type="predicted"/>
<organism evidence="2 3">
    <name type="scientific">Paractinoplanes tereljensis</name>
    <dbReference type="NCBI Taxonomy" id="571912"/>
    <lineage>
        <taxon>Bacteria</taxon>
        <taxon>Bacillati</taxon>
        <taxon>Actinomycetota</taxon>
        <taxon>Actinomycetes</taxon>
        <taxon>Micromonosporales</taxon>
        <taxon>Micromonosporaceae</taxon>
        <taxon>Paractinoplanes</taxon>
    </lineage>
</organism>
<gene>
    <name evidence="2" type="ORF">Ate02nite_94890</name>
</gene>
<reference evidence="2" key="1">
    <citation type="submission" date="2021-01" db="EMBL/GenBank/DDBJ databases">
        <title>Whole genome shotgun sequence of Actinoplanes tereljensis NBRC 105297.</title>
        <authorList>
            <person name="Komaki H."/>
            <person name="Tamura T."/>
        </authorList>
    </citation>
    <scope>NUCLEOTIDE SEQUENCE</scope>
    <source>
        <strain evidence="2">NBRC 105297</strain>
    </source>
</reference>
<keyword evidence="3" id="KW-1185">Reference proteome</keyword>
<comment type="caution">
    <text evidence="2">The sequence shown here is derived from an EMBL/GenBank/DDBJ whole genome shotgun (WGS) entry which is preliminary data.</text>
</comment>
<feature type="region of interest" description="Disordered" evidence="1">
    <location>
        <begin position="56"/>
        <end position="82"/>
    </location>
</feature>
<dbReference type="EMBL" id="BOMY01000064">
    <property type="protein sequence ID" value="GIF26759.1"/>
    <property type="molecule type" value="Genomic_DNA"/>
</dbReference>
<evidence type="ECO:0000313" key="2">
    <source>
        <dbReference type="EMBL" id="GIF26759.1"/>
    </source>
</evidence>
<dbReference type="AlphaFoldDB" id="A0A919NZN9"/>
<dbReference type="RefSeq" id="WP_203814557.1">
    <property type="nucleotide sequence ID" value="NZ_BOMY01000064.1"/>
</dbReference>
<accession>A0A919NZN9</accession>
<evidence type="ECO:0000313" key="3">
    <source>
        <dbReference type="Proteomes" id="UP000623608"/>
    </source>
</evidence>